<dbReference type="CDD" id="cd01335">
    <property type="entry name" value="Radical_SAM"/>
    <property type="match status" value="1"/>
</dbReference>
<evidence type="ECO:0000313" key="11">
    <source>
        <dbReference type="Proteomes" id="UP000469462"/>
    </source>
</evidence>
<keyword evidence="8" id="KW-0411">Iron-sulfur</keyword>
<keyword evidence="7" id="KW-0408">Iron</keyword>
<keyword evidence="3" id="KW-0004">4Fe-4S</keyword>
<dbReference type="InterPro" id="IPR013785">
    <property type="entry name" value="Aldolase_TIM"/>
</dbReference>
<dbReference type="PANTHER" id="PTHR30352:SF13">
    <property type="entry name" value="GLYCYL-RADICAL ENZYME ACTIVATING ENZYME YJJW-RELATED"/>
    <property type="match status" value="1"/>
</dbReference>
<dbReference type="SMART" id="SM00729">
    <property type="entry name" value="Elp3"/>
    <property type="match status" value="1"/>
</dbReference>
<feature type="domain" description="Radical SAM core" evidence="9">
    <location>
        <begin position="44"/>
        <end position="265"/>
    </location>
</feature>
<proteinExistence type="inferred from homology"/>
<dbReference type="GO" id="GO:0046872">
    <property type="term" value="F:metal ion binding"/>
    <property type="evidence" value="ECO:0007669"/>
    <property type="project" value="UniProtKB-KW"/>
</dbReference>
<keyword evidence="5" id="KW-0479">Metal-binding</keyword>
<accession>A0AAI9WPA9</accession>
<evidence type="ECO:0000256" key="1">
    <source>
        <dbReference type="ARBA" id="ARBA00001966"/>
    </source>
</evidence>
<dbReference type="Gene3D" id="3.20.20.70">
    <property type="entry name" value="Aldolase class I"/>
    <property type="match status" value="1"/>
</dbReference>
<evidence type="ECO:0000313" key="10">
    <source>
        <dbReference type="EMBL" id="KAB7652953.1"/>
    </source>
</evidence>
<keyword evidence="6" id="KW-0560">Oxidoreductase</keyword>
<dbReference type="SUPFAM" id="SSF102114">
    <property type="entry name" value="Radical SAM enzymes"/>
    <property type="match status" value="1"/>
</dbReference>
<dbReference type="SFLD" id="SFLDG01094">
    <property type="entry name" value="Uncharacterised_Radical_SAM_Su"/>
    <property type="match status" value="1"/>
</dbReference>
<evidence type="ECO:0000256" key="2">
    <source>
        <dbReference type="ARBA" id="ARBA00009777"/>
    </source>
</evidence>
<evidence type="ECO:0000256" key="6">
    <source>
        <dbReference type="ARBA" id="ARBA00023002"/>
    </source>
</evidence>
<dbReference type="GO" id="GO:0051539">
    <property type="term" value="F:4 iron, 4 sulfur cluster binding"/>
    <property type="evidence" value="ECO:0007669"/>
    <property type="project" value="UniProtKB-KW"/>
</dbReference>
<comment type="cofactor">
    <cofactor evidence="1">
        <name>[4Fe-4S] cluster</name>
        <dbReference type="ChEBI" id="CHEBI:49883"/>
    </cofactor>
</comment>
<protein>
    <submittedName>
        <fullName evidence="10">Anaerobic ribonucleoside-triphosphate reductase activating protein</fullName>
    </submittedName>
</protein>
<dbReference type="RefSeq" id="WP_139689141.1">
    <property type="nucleotide sequence ID" value="NZ_WEHW01000001.1"/>
</dbReference>
<dbReference type="EMBL" id="WEHW01000001">
    <property type="protein sequence ID" value="KAB7652953.1"/>
    <property type="molecule type" value="Genomic_DNA"/>
</dbReference>
<dbReference type="NCBIfam" id="TIGR02495">
    <property type="entry name" value="NrdG2"/>
    <property type="match status" value="1"/>
</dbReference>
<evidence type="ECO:0000256" key="5">
    <source>
        <dbReference type="ARBA" id="ARBA00022723"/>
    </source>
</evidence>
<gene>
    <name evidence="10" type="ORF">GBM96_00680</name>
</gene>
<dbReference type="Pfam" id="PF04055">
    <property type="entry name" value="Radical_SAM"/>
    <property type="match status" value="1"/>
</dbReference>
<dbReference type="AlphaFoldDB" id="A0AAI9WPA9"/>
<evidence type="ECO:0000256" key="3">
    <source>
        <dbReference type="ARBA" id="ARBA00022485"/>
    </source>
</evidence>
<dbReference type="GO" id="GO:0016491">
    <property type="term" value="F:oxidoreductase activity"/>
    <property type="evidence" value="ECO:0007669"/>
    <property type="project" value="UniProtKB-KW"/>
</dbReference>
<keyword evidence="4" id="KW-0949">S-adenosyl-L-methionine</keyword>
<evidence type="ECO:0000256" key="4">
    <source>
        <dbReference type="ARBA" id="ARBA00022691"/>
    </source>
</evidence>
<evidence type="ECO:0000259" key="9">
    <source>
        <dbReference type="PROSITE" id="PS51918"/>
    </source>
</evidence>
<comment type="caution">
    <text evidence="10">The sequence shown here is derived from an EMBL/GenBank/DDBJ whole genome shotgun (WGS) entry which is preliminary data.</text>
</comment>
<organism evidence="10 11">
    <name type="scientific">Sutterella seckii</name>
    <dbReference type="NCBI Taxonomy" id="1944635"/>
    <lineage>
        <taxon>Bacteria</taxon>
        <taxon>Pseudomonadati</taxon>
        <taxon>Pseudomonadota</taxon>
        <taxon>Betaproteobacteria</taxon>
        <taxon>Burkholderiales</taxon>
        <taxon>Sutterellaceae</taxon>
        <taxon>Sutterella</taxon>
    </lineage>
</organism>
<name>A0AAI9WPA9_9BURK</name>
<comment type="similarity">
    <text evidence="2">Belongs to the organic radical-activating enzymes family.</text>
</comment>
<dbReference type="SFLD" id="SFLDS00029">
    <property type="entry name" value="Radical_SAM"/>
    <property type="match status" value="1"/>
</dbReference>
<reference evidence="10 11" key="1">
    <citation type="submission" date="2019-10" db="EMBL/GenBank/DDBJ databases">
        <title>Genome diversity of Sutterella seckii.</title>
        <authorList>
            <person name="Chaplin A.V."/>
            <person name="Sokolova S.R."/>
            <person name="Mosin K.A."/>
            <person name="Ivanova E.L."/>
            <person name="Kochetkova T.O."/>
            <person name="Goltsov A.Y."/>
            <person name="Trofimov D.Y."/>
            <person name="Efimov B.A."/>
        </authorList>
    </citation>
    <scope>NUCLEOTIDE SEQUENCE [LARGE SCALE GENOMIC DNA]</scope>
    <source>
        <strain evidence="10 11">ASD3426</strain>
    </source>
</reference>
<evidence type="ECO:0000256" key="7">
    <source>
        <dbReference type="ARBA" id="ARBA00023004"/>
    </source>
</evidence>
<evidence type="ECO:0000256" key="8">
    <source>
        <dbReference type="ARBA" id="ARBA00023014"/>
    </source>
</evidence>
<dbReference type="InterPro" id="IPR007197">
    <property type="entry name" value="rSAM"/>
</dbReference>
<dbReference type="InterPro" id="IPR012840">
    <property type="entry name" value="NrdG2"/>
</dbReference>
<dbReference type="InterPro" id="IPR034457">
    <property type="entry name" value="Organic_radical-activating"/>
</dbReference>
<dbReference type="InterPro" id="IPR006638">
    <property type="entry name" value="Elp3/MiaA/NifB-like_rSAM"/>
</dbReference>
<dbReference type="PROSITE" id="PS51918">
    <property type="entry name" value="RADICAL_SAM"/>
    <property type="match status" value="1"/>
</dbReference>
<sequence>MIDSGASGTSRVIRLEEARNRESEEKVPASALRVAGITPFTTIDFPGKLSAVAFLQGCPWRCVYCQNPWMQPPEFSPDLEHDSWEKLEALLKRRKGLLDGVVFSGGEPTVDPALPDAVRKVKAMGFAVGLHTGGMIPKRLEEILPLIDWVGLDVKAPPADAELYDRVTGRAHSAAHFLESFRLIQASGVPFECRTTAHPDYLPEEKLIELARWLKAQNVETFALQIYRRPMGTFFASFPAVGSDYPSEEARVFLRNSFSRFIERRNDR</sequence>
<dbReference type="PROSITE" id="PS01087">
    <property type="entry name" value="RADICAL_ACTIVATING"/>
    <property type="match status" value="1"/>
</dbReference>
<dbReference type="InterPro" id="IPR058240">
    <property type="entry name" value="rSAM_sf"/>
</dbReference>
<dbReference type="InterPro" id="IPR001989">
    <property type="entry name" value="Radical_activat_CS"/>
</dbReference>
<keyword evidence="11" id="KW-1185">Reference proteome</keyword>
<dbReference type="PANTHER" id="PTHR30352">
    <property type="entry name" value="PYRUVATE FORMATE-LYASE-ACTIVATING ENZYME"/>
    <property type="match status" value="1"/>
</dbReference>
<dbReference type="Proteomes" id="UP000469462">
    <property type="component" value="Unassembled WGS sequence"/>
</dbReference>